<dbReference type="EC" id="2.7.7.-" evidence="8"/>
<sequence>MQDVSLPELDRPDATPLGLHWRNRYAALGPVFHTRLAAQALPQPHWVATSDSAARLLGWPGDWAERADWQALEVLSGGRTWPGSEPLATVYSGHQFGVWAGQLGDGRALLLGEIDTPNGPMELQLKGAGRTPYSRMGDGRAVLRSSIREFLCSEAMHFLGIPTTRALAVVGSPLPVRRETVETAAVVTRVAPSFVRFGHFEHFAHHGLPEALRTLADFVIDQHHPACREAANPYAALLETVARRTATLLADWQAVGFCHGVMNTDNLSILGLTIDYGPFGFLDGFDPGHVCNHSDHQGRYAYSRQPSVAFWNLHALAQAMLPLIAMGGEVTEATGDLALEAIEPYKHTFSEAMAARLRAKLGLAGERDEDVALADDWLQLMATERADHTITWRRLAQWSPAEPQAVRDLFLDRPAFDAWADRYARRLALDGRAEAERRLQMDRANPKYVLRNHLCENAIRAAQGGDFGETQRLLKVLERPFDEQPEHSAYAEFPPDWAQTLEVSCSS</sequence>
<dbReference type="RefSeq" id="WP_011829364.1">
    <property type="nucleotide sequence ID" value="NC_008825.1"/>
</dbReference>
<dbReference type="HAMAP" id="MF_00692">
    <property type="entry name" value="SelO"/>
    <property type="match status" value="1"/>
</dbReference>
<feature type="binding site" evidence="8">
    <location>
        <position position="107"/>
    </location>
    <ligand>
        <name>ATP</name>
        <dbReference type="ChEBI" id="CHEBI:30616"/>
    </ligand>
</feature>
<feature type="binding site" evidence="8">
    <location>
        <position position="138"/>
    </location>
    <ligand>
        <name>ATP</name>
        <dbReference type="ChEBI" id="CHEBI:30616"/>
    </ligand>
</feature>
<feature type="binding site" evidence="8">
    <location>
        <position position="139"/>
    </location>
    <ligand>
        <name>ATP</name>
        <dbReference type="ChEBI" id="CHEBI:30616"/>
    </ligand>
</feature>
<dbReference type="EMBL" id="CP000555">
    <property type="protein sequence ID" value="ABM94727.1"/>
    <property type="molecule type" value="Genomic_DNA"/>
</dbReference>
<feature type="binding site" evidence="8">
    <location>
        <position position="266"/>
    </location>
    <ligand>
        <name>Mg(2+)</name>
        <dbReference type="ChEBI" id="CHEBI:18420"/>
    </ligand>
</feature>
<evidence type="ECO:0000313" key="9">
    <source>
        <dbReference type="EMBL" id="ABM94727.1"/>
    </source>
</evidence>
<dbReference type="KEGG" id="mpt:Mpe_A1768"/>
<comment type="catalytic activity">
    <reaction evidence="8">
        <text>L-seryl-[protein] + ATP = 3-O-(5'-adenylyl)-L-seryl-[protein] + diphosphate</text>
        <dbReference type="Rhea" id="RHEA:58120"/>
        <dbReference type="Rhea" id="RHEA-COMP:9863"/>
        <dbReference type="Rhea" id="RHEA-COMP:15073"/>
        <dbReference type="ChEBI" id="CHEBI:29999"/>
        <dbReference type="ChEBI" id="CHEBI:30616"/>
        <dbReference type="ChEBI" id="CHEBI:33019"/>
        <dbReference type="ChEBI" id="CHEBI:142516"/>
        <dbReference type="EC" id="2.7.7.108"/>
    </reaction>
</comment>
<keyword evidence="3 8" id="KW-0548">Nucleotidyltransferase</keyword>
<keyword evidence="2 8" id="KW-0808">Transferase</keyword>
<comment type="catalytic activity">
    <reaction evidence="8">
        <text>L-histidyl-[protein] + UTP = N(tele)-(5'-uridylyl)-L-histidyl-[protein] + diphosphate</text>
        <dbReference type="Rhea" id="RHEA:83891"/>
        <dbReference type="Rhea" id="RHEA-COMP:9745"/>
        <dbReference type="Rhea" id="RHEA-COMP:20239"/>
        <dbReference type="ChEBI" id="CHEBI:29979"/>
        <dbReference type="ChEBI" id="CHEBI:33019"/>
        <dbReference type="ChEBI" id="CHEBI:46398"/>
        <dbReference type="ChEBI" id="CHEBI:233474"/>
    </reaction>
</comment>
<gene>
    <name evidence="8" type="primary">ydiU</name>
    <name evidence="8" type="synonym">selO</name>
    <name evidence="9" type="ordered locus">Mpe_A1768</name>
</gene>
<dbReference type="EC" id="2.7.7.108" evidence="8"/>
<feature type="binding site" evidence="8">
    <location>
        <position position="106"/>
    </location>
    <ligand>
        <name>ATP</name>
        <dbReference type="ChEBI" id="CHEBI:30616"/>
    </ligand>
</feature>
<dbReference type="InterPro" id="IPR003846">
    <property type="entry name" value="SelO"/>
</dbReference>
<keyword evidence="5 8" id="KW-0547">Nucleotide-binding</keyword>
<evidence type="ECO:0000256" key="7">
    <source>
        <dbReference type="ARBA" id="ARBA00022842"/>
    </source>
</evidence>
<dbReference type="Proteomes" id="UP000000366">
    <property type="component" value="Chromosome"/>
</dbReference>
<dbReference type="AlphaFoldDB" id="A2SGN8"/>
<organism evidence="9 10">
    <name type="scientific">Methylibium petroleiphilum (strain ATCC BAA-1232 / LMG 22953 / PM1)</name>
    <dbReference type="NCBI Taxonomy" id="420662"/>
    <lineage>
        <taxon>Bacteria</taxon>
        <taxon>Pseudomonadati</taxon>
        <taxon>Pseudomonadota</taxon>
        <taxon>Betaproteobacteria</taxon>
        <taxon>Burkholderiales</taxon>
        <taxon>Sphaerotilaceae</taxon>
        <taxon>Methylibium</taxon>
    </lineage>
</organism>
<evidence type="ECO:0000313" key="10">
    <source>
        <dbReference type="Proteomes" id="UP000000366"/>
    </source>
</evidence>
<protein>
    <recommendedName>
        <fullName evidence="8">Protein nucleotidyltransferase YdiU</fullName>
        <ecNumber evidence="8">2.7.7.-</ecNumber>
    </recommendedName>
    <alternativeName>
        <fullName evidence="8">Protein adenylyltransferase YdiU</fullName>
        <ecNumber evidence="8">2.7.7.108</ecNumber>
    </alternativeName>
    <alternativeName>
        <fullName evidence="8">Protein uridylyltransferase YdiU</fullName>
        <ecNumber evidence="8">2.7.7.-</ecNumber>
    </alternativeName>
</protein>
<comment type="function">
    <text evidence="8">Nucleotidyltransferase involved in the post-translational modification of proteins. It can catalyze the addition of adenosine monophosphate (AMP) or uridine monophosphate (UMP) to a protein, resulting in modifications known as AMPylation and UMPylation.</text>
</comment>
<feature type="binding site" evidence="8">
    <location>
        <position position="196"/>
    </location>
    <ligand>
        <name>ATP</name>
        <dbReference type="ChEBI" id="CHEBI:30616"/>
    </ligand>
</feature>
<dbReference type="GO" id="GO:0030145">
    <property type="term" value="F:manganese ion binding"/>
    <property type="evidence" value="ECO:0007669"/>
    <property type="project" value="UniProtKB-UniRule"/>
</dbReference>
<evidence type="ECO:0000256" key="8">
    <source>
        <dbReference type="HAMAP-Rule" id="MF_00692"/>
    </source>
</evidence>
<comment type="catalytic activity">
    <reaction evidence="8">
        <text>L-tyrosyl-[protein] + ATP = O-(5'-adenylyl)-L-tyrosyl-[protein] + diphosphate</text>
        <dbReference type="Rhea" id="RHEA:54288"/>
        <dbReference type="Rhea" id="RHEA-COMP:10136"/>
        <dbReference type="Rhea" id="RHEA-COMP:13846"/>
        <dbReference type="ChEBI" id="CHEBI:30616"/>
        <dbReference type="ChEBI" id="CHEBI:33019"/>
        <dbReference type="ChEBI" id="CHEBI:46858"/>
        <dbReference type="ChEBI" id="CHEBI:83624"/>
        <dbReference type="EC" id="2.7.7.108"/>
    </reaction>
</comment>
<feature type="binding site" evidence="8">
    <location>
        <position position="275"/>
    </location>
    <ligand>
        <name>ATP</name>
        <dbReference type="ChEBI" id="CHEBI:30616"/>
    </ligand>
</feature>
<dbReference type="Pfam" id="PF02696">
    <property type="entry name" value="SelO"/>
    <property type="match status" value="1"/>
</dbReference>
<evidence type="ECO:0000256" key="5">
    <source>
        <dbReference type="ARBA" id="ARBA00022741"/>
    </source>
</evidence>
<keyword evidence="7 8" id="KW-0460">Magnesium</keyword>
<dbReference type="GO" id="GO:0000287">
    <property type="term" value="F:magnesium ion binding"/>
    <property type="evidence" value="ECO:0007669"/>
    <property type="project" value="UniProtKB-UniRule"/>
</dbReference>
<comment type="catalytic activity">
    <reaction evidence="8">
        <text>L-tyrosyl-[protein] + UTP = O-(5'-uridylyl)-L-tyrosyl-[protein] + diphosphate</text>
        <dbReference type="Rhea" id="RHEA:83887"/>
        <dbReference type="Rhea" id="RHEA-COMP:10136"/>
        <dbReference type="Rhea" id="RHEA-COMP:20238"/>
        <dbReference type="ChEBI" id="CHEBI:33019"/>
        <dbReference type="ChEBI" id="CHEBI:46398"/>
        <dbReference type="ChEBI" id="CHEBI:46858"/>
        <dbReference type="ChEBI" id="CHEBI:90602"/>
    </reaction>
</comment>
<keyword evidence="6 8" id="KW-0067">ATP-binding</keyword>
<evidence type="ECO:0000256" key="4">
    <source>
        <dbReference type="ARBA" id="ARBA00022723"/>
    </source>
</evidence>
<dbReference type="STRING" id="420662.Mpe_A1768"/>
<evidence type="ECO:0000256" key="6">
    <source>
        <dbReference type="ARBA" id="ARBA00022840"/>
    </source>
</evidence>
<keyword evidence="4 8" id="KW-0479">Metal-binding</keyword>
<dbReference type="NCBIfam" id="NF000658">
    <property type="entry name" value="PRK00029.1"/>
    <property type="match status" value="1"/>
</dbReference>
<dbReference type="PANTHER" id="PTHR32057">
    <property type="entry name" value="PROTEIN ADENYLYLTRANSFERASE SELO, MITOCHONDRIAL"/>
    <property type="match status" value="1"/>
</dbReference>
<accession>A2SGN8</accession>
<feature type="binding site" evidence="8">
    <location>
        <position position="189"/>
    </location>
    <ligand>
        <name>ATP</name>
        <dbReference type="ChEBI" id="CHEBI:30616"/>
    </ligand>
</feature>
<feature type="binding site" evidence="8">
    <location>
        <position position="126"/>
    </location>
    <ligand>
        <name>ATP</name>
        <dbReference type="ChEBI" id="CHEBI:30616"/>
    </ligand>
</feature>
<name>A2SGN8_METPP</name>
<proteinExistence type="inferred from homology"/>
<feature type="active site" description="Proton acceptor" evidence="8">
    <location>
        <position position="265"/>
    </location>
</feature>
<evidence type="ECO:0000256" key="2">
    <source>
        <dbReference type="ARBA" id="ARBA00022679"/>
    </source>
</evidence>
<reference evidence="9 10" key="1">
    <citation type="journal article" date="2007" name="J. Bacteriol.">
        <title>Whole-genome analysis of the methyl tert-butyl ether-degrading beta-proteobacterium Methylibium petroleiphilum PM1.</title>
        <authorList>
            <person name="Kane S.R."/>
            <person name="Chakicherla A.Y."/>
            <person name="Chain P.S.G."/>
            <person name="Schmidt R."/>
            <person name="Shin M.W."/>
            <person name="Legler T.C."/>
            <person name="Scow K.M."/>
            <person name="Larimer F.W."/>
            <person name="Lucas S.M."/>
            <person name="Richardson P.M."/>
            <person name="Hristova K.R."/>
        </authorList>
    </citation>
    <scope>NUCLEOTIDE SEQUENCE [LARGE SCALE GENOMIC DNA]</scope>
    <source>
        <strain evidence="10">ATCC BAA-1232 / LMG 22953 / PM1</strain>
    </source>
</reference>
<dbReference type="eggNOG" id="COG0397">
    <property type="taxonomic scope" value="Bacteria"/>
</dbReference>
<comment type="catalytic activity">
    <reaction evidence="8">
        <text>L-threonyl-[protein] + ATP = 3-O-(5'-adenylyl)-L-threonyl-[protein] + diphosphate</text>
        <dbReference type="Rhea" id="RHEA:54292"/>
        <dbReference type="Rhea" id="RHEA-COMP:11060"/>
        <dbReference type="Rhea" id="RHEA-COMP:13847"/>
        <dbReference type="ChEBI" id="CHEBI:30013"/>
        <dbReference type="ChEBI" id="CHEBI:30616"/>
        <dbReference type="ChEBI" id="CHEBI:33019"/>
        <dbReference type="ChEBI" id="CHEBI:138113"/>
        <dbReference type="EC" id="2.7.7.108"/>
    </reaction>
</comment>
<keyword evidence="10" id="KW-1185">Reference proteome</keyword>
<feature type="binding site" evidence="8">
    <location>
        <position position="275"/>
    </location>
    <ligand>
        <name>Mg(2+)</name>
        <dbReference type="ChEBI" id="CHEBI:18420"/>
    </ligand>
</feature>
<dbReference type="PANTHER" id="PTHR32057:SF14">
    <property type="entry name" value="PROTEIN ADENYLYLTRANSFERASE SELO, MITOCHONDRIAL"/>
    <property type="match status" value="1"/>
</dbReference>
<comment type="cofactor">
    <cofactor evidence="8">
        <name>Mg(2+)</name>
        <dbReference type="ChEBI" id="CHEBI:18420"/>
    </cofactor>
    <cofactor evidence="8">
        <name>Mn(2+)</name>
        <dbReference type="ChEBI" id="CHEBI:29035"/>
    </cofactor>
</comment>
<evidence type="ECO:0000256" key="3">
    <source>
        <dbReference type="ARBA" id="ARBA00022695"/>
    </source>
</evidence>
<keyword evidence="8" id="KW-0464">Manganese</keyword>
<comment type="catalytic activity">
    <reaction evidence="8">
        <text>L-seryl-[protein] + UTP = O-(5'-uridylyl)-L-seryl-[protein] + diphosphate</text>
        <dbReference type="Rhea" id="RHEA:64604"/>
        <dbReference type="Rhea" id="RHEA-COMP:9863"/>
        <dbReference type="Rhea" id="RHEA-COMP:16635"/>
        <dbReference type="ChEBI" id="CHEBI:29999"/>
        <dbReference type="ChEBI" id="CHEBI:33019"/>
        <dbReference type="ChEBI" id="CHEBI:46398"/>
        <dbReference type="ChEBI" id="CHEBI:156051"/>
    </reaction>
</comment>
<feature type="binding site" evidence="8">
    <location>
        <position position="104"/>
    </location>
    <ligand>
        <name>ATP</name>
        <dbReference type="ChEBI" id="CHEBI:30616"/>
    </ligand>
</feature>
<evidence type="ECO:0000256" key="1">
    <source>
        <dbReference type="ARBA" id="ARBA00009747"/>
    </source>
</evidence>
<dbReference type="GO" id="GO:0070733">
    <property type="term" value="F:AMPylase activity"/>
    <property type="evidence" value="ECO:0007669"/>
    <property type="project" value="UniProtKB-EC"/>
</dbReference>
<dbReference type="GO" id="GO:0005524">
    <property type="term" value="F:ATP binding"/>
    <property type="evidence" value="ECO:0007669"/>
    <property type="project" value="UniProtKB-UniRule"/>
</dbReference>
<dbReference type="HOGENOM" id="CLU_010245_4_0_4"/>
<comment type="similarity">
    <text evidence="1 8">Belongs to the SELO family.</text>
</comment>